<feature type="transmembrane region" description="Helical" evidence="7">
    <location>
        <begin position="85"/>
        <end position="104"/>
    </location>
</feature>
<feature type="compositionally biased region" description="Basic and acidic residues" evidence="6">
    <location>
        <begin position="557"/>
        <end position="572"/>
    </location>
</feature>
<gene>
    <name evidence="8" type="ORF">RM550_05690</name>
</gene>
<keyword evidence="5 7" id="KW-0472">Membrane</keyword>
<feature type="transmembrane region" description="Helical" evidence="7">
    <location>
        <begin position="384"/>
        <end position="409"/>
    </location>
</feature>
<organism evidence="8 9">
    <name type="scientific">Streptomyces mooreae</name>
    <dbReference type="NCBI Taxonomy" id="3075523"/>
    <lineage>
        <taxon>Bacteria</taxon>
        <taxon>Bacillati</taxon>
        <taxon>Actinomycetota</taxon>
        <taxon>Actinomycetes</taxon>
        <taxon>Kitasatosporales</taxon>
        <taxon>Streptomycetaceae</taxon>
        <taxon>Streptomyces</taxon>
    </lineage>
</organism>
<keyword evidence="9" id="KW-1185">Reference proteome</keyword>
<comment type="caution">
    <text evidence="8">The sequence shown here is derived from an EMBL/GenBank/DDBJ whole genome shotgun (WGS) entry which is preliminary data.</text>
</comment>
<dbReference type="Pfam" id="PF01098">
    <property type="entry name" value="FTSW_RODA_SPOVE"/>
    <property type="match status" value="1"/>
</dbReference>
<keyword evidence="3" id="KW-0133">Cell shape</keyword>
<protein>
    <submittedName>
        <fullName evidence="8">FtsW/RodA/SpoVE family cell cycle protein</fullName>
    </submittedName>
</protein>
<dbReference type="InterPro" id="IPR001182">
    <property type="entry name" value="FtsW/RodA"/>
</dbReference>
<accession>A0ABU2T1X8</accession>
<reference evidence="8" key="1">
    <citation type="submission" date="2024-05" db="EMBL/GenBank/DDBJ databases">
        <title>30 novel species of actinomycetes from the DSMZ collection.</title>
        <authorList>
            <person name="Nouioui I."/>
        </authorList>
    </citation>
    <scope>NUCLEOTIDE SEQUENCE</scope>
    <source>
        <strain evidence="8">DSM 41527</strain>
    </source>
</reference>
<evidence type="ECO:0000256" key="2">
    <source>
        <dbReference type="ARBA" id="ARBA00022692"/>
    </source>
</evidence>
<comment type="subcellular location">
    <subcellularLocation>
        <location evidence="1">Membrane</location>
        <topology evidence="1">Multi-pass membrane protein</topology>
    </subcellularLocation>
</comment>
<feature type="transmembrane region" description="Helical" evidence="7">
    <location>
        <begin position="116"/>
        <end position="135"/>
    </location>
</feature>
<feature type="transmembrane region" description="Helical" evidence="7">
    <location>
        <begin position="28"/>
        <end position="50"/>
    </location>
</feature>
<evidence type="ECO:0000256" key="5">
    <source>
        <dbReference type="ARBA" id="ARBA00023136"/>
    </source>
</evidence>
<feature type="region of interest" description="Disordered" evidence="6">
    <location>
        <begin position="1"/>
        <end position="20"/>
    </location>
</feature>
<dbReference type="Proteomes" id="UP001180551">
    <property type="component" value="Unassembled WGS sequence"/>
</dbReference>
<dbReference type="EMBL" id="JAVRFE010000005">
    <property type="protein sequence ID" value="MDT0455233.1"/>
    <property type="molecule type" value="Genomic_DNA"/>
</dbReference>
<feature type="transmembrane region" description="Helical" evidence="7">
    <location>
        <begin position="184"/>
        <end position="200"/>
    </location>
</feature>
<feature type="transmembrane region" description="Helical" evidence="7">
    <location>
        <begin position="144"/>
        <end position="164"/>
    </location>
</feature>
<evidence type="ECO:0000256" key="3">
    <source>
        <dbReference type="ARBA" id="ARBA00022960"/>
    </source>
</evidence>
<proteinExistence type="predicted"/>
<evidence type="ECO:0000256" key="4">
    <source>
        <dbReference type="ARBA" id="ARBA00022989"/>
    </source>
</evidence>
<feature type="transmembrane region" description="Helical" evidence="7">
    <location>
        <begin position="352"/>
        <end position="372"/>
    </location>
</feature>
<feature type="transmembrane region" description="Helical" evidence="7">
    <location>
        <begin position="221"/>
        <end position="238"/>
    </location>
</feature>
<dbReference type="PANTHER" id="PTHR30474">
    <property type="entry name" value="CELL CYCLE PROTEIN"/>
    <property type="match status" value="1"/>
</dbReference>
<feature type="region of interest" description="Disordered" evidence="6">
    <location>
        <begin position="541"/>
        <end position="578"/>
    </location>
</feature>
<evidence type="ECO:0000256" key="7">
    <source>
        <dbReference type="SAM" id="Phobius"/>
    </source>
</evidence>
<feature type="compositionally biased region" description="Low complexity" evidence="6">
    <location>
        <begin position="1"/>
        <end position="11"/>
    </location>
</feature>
<dbReference type="PANTHER" id="PTHR30474:SF3">
    <property type="entry name" value="PEPTIDOGLYCAN GLYCOSYLTRANSFERASE RODA"/>
    <property type="match status" value="1"/>
</dbReference>
<feature type="transmembrane region" description="Helical" evidence="7">
    <location>
        <begin position="56"/>
        <end position="73"/>
    </location>
</feature>
<feature type="transmembrane region" description="Helical" evidence="7">
    <location>
        <begin position="415"/>
        <end position="437"/>
    </location>
</feature>
<keyword evidence="4 7" id="KW-1133">Transmembrane helix</keyword>
<evidence type="ECO:0000256" key="6">
    <source>
        <dbReference type="SAM" id="MobiDB-lite"/>
    </source>
</evidence>
<name>A0ABU2T1X8_9ACTN</name>
<sequence>MARATAAARPADTPPPLPSLPQRRGVELALLLGAVLISVCGYVAVGLARWHALPGGAIRYGAGLGGLALLAHLAVRFRAPYADPLLLPTAVLLNGVGLVLIFRLDQETPRNHAAPTQLLWSTVGVALFTAVVVLLRDHRMLQRYAYVCAALALVLMAAPILFPAVNGAKIWIRFAGFSLQPGEFAKVLITVFFAGYLAANRGALAHTGRRMWRLRLPTGRVLGPIVAIWLVSVAVLVLERDLGTSLLFFGIFVVLLYVATGRTGWIAIGLFLAGLGAAAVGTLEPHVHSRVEDWQHPFAGIAAGKGPGQLAQSLFAFAAGGMFGTGLGQGHSYLIGFAMKSDFILATYGEELGLAGLTALFLLYALLVACGYRAAVAVRDPFGSLLAVGLAALPAIQVFVIAGGVMGLIPLTGMAMPFLAQGGSSVVTNWIIIALLLRISNRARMPAGAEGEGKGTGRGGRSGRRTRSGVAHADRTAGANDGRNAGRHEGTSAGVRDGASAGIHDGASAGTHGGRSSAASLPGSGAGLGAGSWVVGFLKPAEPQVPEAASGSGEQRGSMEQRAPKEQRDSGEQRGSGR</sequence>
<keyword evidence="2 7" id="KW-0812">Transmembrane</keyword>
<feature type="transmembrane region" description="Helical" evidence="7">
    <location>
        <begin position="265"/>
        <end position="283"/>
    </location>
</feature>
<feature type="region of interest" description="Disordered" evidence="6">
    <location>
        <begin position="446"/>
        <end position="522"/>
    </location>
</feature>
<evidence type="ECO:0000313" key="9">
    <source>
        <dbReference type="Proteomes" id="UP001180551"/>
    </source>
</evidence>
<evidence type="ECO:0000256" key="1">
    <source>
        <dbReference type="ARBA" id="ARBA00004141"/>
    </source>
</evidence>
<feature type="transmembrane region" description="Helical" evidence="7">
    <location>
        <begin position="244"/>
        <end position="260"/>
    </location>
</feature>
<evidence type="ECO:0000313" key="8">
    <source>
        <dbReference type="EMBL" id="MDT0455233.1"/>
    </source>
</evidence>